<evidence type="ECO:0000259" key="1">
    <source>
        <dbReference type="PROSITE" id="PS51746"/>
    </source>
</evidence>
<evidence type="ECO:0000313" key="2">
    <source>
        <dbReference type="EMBL" id="CCE24613.1"/>
    </source>
</evidence>
<dbReference type="PROSITE" id="PS51746">
    <property type="entry name" value="PPM_2"/>
    <property type="match status" value="1"/>
</dbReference>
<dbReference type="PATRIC" id="fig|271065.3.peg.3027"/>
<dbReference type="RefSeq" id="WP_014149377.1">
    <property type="nucleotide sequence ID" value="NC_016112.1"/>
</dbReference>
<reference evidence="3" key="1">
    <citation type="journal article" date="2012" name="J. Bacteriol.">
        <title>Genome sequence of the haloalkaliphilic methanotrophic bacterium Methylomicrobium alcaliphilum 20Z.</title>
        <authorList>
            <person name="Vuilleumier S."/>
            <person name="Khmelenina V.N."/>
            <person name="Bringel F."/>
            <person name="Reshetnikov A.S."/>
            <person name="Lajus A."/>
            <person name="Mangenot S."/>
            <person name="Rouy Z."/>
            <person name="Op den Camp H.J."/>
            <person name="Jetten M.S."/>
            <person name="Dispirito A.A."/>
            <person name="Dunfield P."/>
            <person name="Klotz M.G."/>
            <person name="Semrau J.D."/>
            <person name="Stein L.Y."/>
            <person name="Barbe V."/>
            <person name="Medigue C."/>
            <person name="Trotsenko Y.A."/>
            <person name="Kalyuzhnaya M.G."/>
        </authorList>
    </citation>
    <scope>NUCLEOTIDE SEQUENCE [LARGE SCALE GENOMIC DNA]</scope>
    <source>
        <strain evidence="3">DSM 19304 / NCIMB 14124 / VKM B-2133 / 20Z</strain>
    </source>
</reference>
<proteinExistence type="predicted"/>
<protein>
    <submittedName>
        <fullName evidence="2">Protein phosphatase</fullName>
    </submittedName>
</protein>
<organism evidence="2 3">
    <name type="scientific">Methylotuvimicrobium alcaliphilum (strain DSM 19304 / NCIMB 14124 / VKM B-2133 / 20Z)</name>
    <name type="common">Methylomicrobium alcaliphilum</name>
    <dbReference type="NCBI Taxonomy" id="1091494"/>
    <lineage>
        <taxon>Bacteria</taxon>
        <taxon>Pseudomonadati</taxon>
        <taxon>Pseudomonadota</taxon>
        <taxon>Gammaproteobacteria</taxon>
        <taxon>Methylococcales</taxon>
        <taxon>Methylococcaceae</taxon>
        <taxon>Methylotuvimicrobium</taxon>
    </lineage>
</organism>
<keyword evidence="3" id="KW-1185">Reference proteome</keyword>
<dbReference type="AlphaFoldDB" id="G4T180"/>
<dbReference type="InterPro" id="IPR001932">
    <property type="entry name" value="PPM-type_phosphatase-like_dom"/>
</dbReference>
<sequence>MKFDLFKRFTHNQAEKSDRPSIQFSCFTHPGKVRSNNEDSFLMLPEMGIWAVADGMGGHNCGEVASAVGLMTLHRELASGAKLIEAIQRAHLKIKEQAFKDPEAQGMGMTLVAIQIEEGRYQIAWVGDSRAYLWRNNGLRQLTKDHSYVQMLMDQGLIDEESAKTHPYKNVITQAIGSSDKEVVQVDVVEEIRDKRDIVLLCSDGLTGQVPDSTIATILAGDGSLDNKTEQLLAEALANAADDNITFILLAESQADCS</sequence>
<dbReference type="CDD" id="cd00143">
    <property type="entry name" value="PP2Cc"/>
    <property type="match status" value="1"/>
</dbReference>
<dbReference type="STRING" id="1091494.MEALZ_2947"/>
<dbReference type="EMBL" id="FO082060">
    <property type="protein sequence ID" value="CCE24613.1"/>
    <property type="molecule type" value="Genomic_DNA"/>
</dbReference>
<evidence type="ECO:0000313" key="3">
    <source>
        <dbReference type="Proteomes" id="UP000008315"/>
    </source>
</evidence>
<dbReference type="Proteomes" id="UP000008315">
    <property type="component" value="Chromosome"/>
</dbReference>
<dbReference type="SUPFAM" id="SSF81606">
    <property type="entry name" value="PP2C-like"/>
    <property type="match status" value="1"/>
</dbReference>
<dbReference type="SMART" id="SM00332">
    <property type="entry name" value="PP2Cc"/>
    <property type="match status" value="1"/>
</dbReference>
<dbReference type="HOGENOM" id="CLU_034545_0_3_6"/>
<accession>G4T180</accession>
<dbReference type="PANTHER" id="PTHR13832:SF860">
    <property type="entry name" value="PROTEIN PHOSPHATASE PHPP"/>
    <property type="match status" value="1"/>
</dbReference>
<dbReference type="InterPro" id="IPR015655">
    <property type="entry name" value="PP2C"/>
</dbReference>
<dbReference type="GO" id="GO:0004722">
    <property type="term" value="F:protein serine/threonine phosphatase activity"/>
    <property type="evidence" value="ECO:0007669"/>
    <property type="project" value="InterPro"/>
</dbReference>
<gene>
    <name evidence="2" type="ordered locus">MEALZ_2947</name>
</gene>
<feature type="domain" description="PPM-type phosphatase" evidence="1">
    <location>
        <begin position="23"/>
        <end position="252"/>
    </location>
</feature>
<name>G4T180_META2</name>
<dbReference type="Pfam" id="PF00481">
    <property type="entry name" value="PP2C"/>
    <property type="match status" value="1"/>
</dbReference>
<dbReference type="SMART" id="SM00331">
    <property type="entry name" value="PP2C_SIG"/>
    <property type="match status" value="1"/>
</dbReference>
<dbReference type="InterPro" id="IPR036457">
    <property type="entry name" value="PPM-type-like_dom_sf"/>
</dbReference>
<dbReference type="PANTHER" id="PTHR13832">
    <property type="entry name" value="PROTEIN PHOSPHATASE 2C"/>
    <property type="match status" value="1"/>
</dbReference>
<dbReference type="KEGG" id="mah:MEALZ_2947"/>
<dbReference type="Gene3D" id="3.60.40.10">
    <property type="entry name" value="PPM-type phosphatase domain"/>
    <property type="match status" value="1"/>
</dbReference>